<dbReference type="AlphaFoldDB" id="A0A8J2WJW8"/>
<sequence length="231" mass="26004">MAQALKPPLFFPSLCKGHPNLVFDLIGPTDVNEVSEFVMNEFFHRFPLRDILQVDKEIRPWIGSYIAHVCSKNFSVVLRDIHRGYRIVAAAINDVDHQEREAKDINLFTYADPSARPGWHKICSMLSELNCGLSFTADPILSMDIIAIGESYCNRGLSALCAQVTVELAEIKGINLIKIEVVNDYMSSMLIRIGFKMIKEIDMNQLQVGGVQPFASTSYAQKARVFIYTLT</sequence>
<name>A0A8J2WJW8_9CRUS</name>
<comment type="caution">
    <text evidence="1">The sequence shown here is derived from an EMBL/GenBank/DDBJ whole genome shotgun (WGS) entry which is preliminary data.</text>
</comment>
<dbReference type="OrthoDB" id="41532at2759"/>
<dbReference type="PANTHER" id="PTHR20905:SF1">
    <property type="entry name" value="AT07410P-RELATED"/>
    <property type="match status" value="1"/>
</dbReference>
<dbReference type="Proteomes" id="UP000789390">
    <property type="component" value="Unassembled WGS sequence"/>
</dbReference>
<dbReference type="PANTHER" id="PTHR20905">
    <property type="entry name" value="N-ACETYLTRANSFERASE-RELATED"/>
    <property type="match status" value="1"/>
</dbReference>
<dbReference type="Gene3D" id="3.40.630.30">
    <property type="match status" value="1"/>
</dbReference>
<reference evidence="1" key="1">
    <citation type="submission" date="2021-11" db="EMBL/GenBank/DDBJ databases">
        <authorList>
            <person name="Schell T."/>
        </authorList>
    </citation>
    <scope>NUCLEOTIDE SEQUENCE</scope>
    <source>
        <strain evidence="1">M5</strain>
    </source>
</reference>
<dbReference type="GO" id="GO:0008080">
    <property type="term" value="F:N-acetyltransferase activity"/>
    <property type="evidence" value="ECO:0007669"/>
    <property type="project" value="TreeGrafter"/>
</dbReference>
<protein>
    <recommendedName>
        <fullName evidence="3">N-acetyltransferase domain-containing protein</fullName>
    </recommendedName>
</protein>
<proteinExistence type="predicted"/>
<keyword evidence="2" id="KW-1185">Reference proteome</keyword>
<accession>A0A8J2WJW8</accession>
<gene>
    <name evidence="1" type="ORF">DGAL_LOCUS10620</name>
</gene>
<dbReference type="EMBL" id="CAKKLH010000268">
    <property type="protein sequence ID" value="CAH0107328.1"/>
    <property type="molecule type" value="Genomic_DNA"/>
</dbReference>
<evidence type="ECO:0000313" key="1">
    <source>
        <dbReference type="EMBL" id="CAH0107328.1"/>
    </source>
</evidence>
<evidence type="ECO:0000313" key="2">
    <source>
        <dbReference type="Proteomes" id="UP000789390"/>
    </source>
</evidence>
<organism evidence="1 2">
    <name type="scientific">Daphnia galeata</name>
    <dbReference type="NCBI Taxonomy" id="27404"/>
    <lineage>
        <taxon>Eukaryota</taxon>
        <taxon>Metazoa</taxon>
        <taxon>Ecdysozoa</taxon>
        <taxon>Arthropoda</taxon>
        <taxon>Crustacea</taxon>
        <taxon>Branchiopoda</taxon>
        <taxon>Diplostraca</taxon>
        <taxon>Cladocera</taxon>
        <taxon>Anomopoda</taxon>
        <taxon>Daphniidae</taxon>
        <taxon>Daphnia</taxon>
    </lineage>
</organism>
<evidence type="ECO:0008006" key="3">
    <source>
        <dbReference type="Google" id="ProtNLM"/>
    </source>
</evidence>